<dbReference type="InterPro" id="IPR005110">
    <property type="entry name" value="MoeA_linker/N"/>
</dbReference>
<dbReference type="InterPro" id="IPR036688">
    <property type="entry name" value="MoeA_C_domain_IV_sf"/>
</dbReference>
<evidence type="ECO:0000256" key="1">
    <source>
        <dbReference type="ARBA" id="ARBA00002901"/>
    </source>
</evidence>
<dbReference type="GO" id="GO:0006777">
    <property type="term" value="P:Mo-molybdopterin cofactor biosynthetic process"/>
    <property type="evidence" value="ECO:0007669"/>
    <property type="project" value="UniProtKB-UniRule"/>
</dbReference>
<dbReference type="EC" id="2.10.1.1" evidence="6"/>
<dbReference type="EMBL" id="FOZM01000001">
    <property type="protein sequence ID" value="SFR97568.1"/>
    <property type="molecule type" value="Genomic_DNA"/>
</dbReference>
<sequence length="696" mass="73893">MNFDKVIMVDWSGGNDRGPKPVKDAIWAAIGSGGQAGEPVYLRNRQVAEAWLIDTLTDFRARGERVLVGFDLCFAYPKGFAAKLIGREDTLALWDWFEAKVEDSPTKNNRFDLAGEINAKFPGVGPFWFNGLPRDISHLPRKGTQRAGHGLPEKRAADLAIKGSFSPWQLAGAGAVGGQVIMGLPMLARLRKRFTDALSVWPFEAPDTQIVLAETYFSLLPDLVQDEPHQIKDAAQVSLYARVFSALSGKATADLMAVQATSEGWVLGAGETEVLRKALDKLPPRLKNDCFAMPQGAYWTPVDEALAHLEAHLHPVTGTQSVSIADASGLILAEDVMAARSHPPAPNAAVDGYAFAGPAPEGLNELPLVQGRSAAGVPYEGTVPDGHAIRILTGANVPDGVDTVVLQEDTTVDEDTLRFYGPLKKGANARNAGEDMTIGQPILAAGRKLTPGDIGMIAAAGVGQVTVRRPLRVGVLSTGDELVPPGASARDAQIFDANGPMLAALAAEWGHDVIPLGRAPDDRDALREMLNDATRSCDAILTSGGASAGAEDHVSALLSDTGSFALWRIAMKPGRPLVLGMWNETPVFGLPGNPVAAMVCALVFSAPALRVMAGGGWRKPEGYLLPAEFSKSKKEGRTEYLRARIQNGCVEVFPSEGSGRVSGLSWATGLVALSAPAQTIAPGDPVRYIPFADFGR</sequence>
<dbReference type="Gene3D" id="3.90.105.10">
    <property type="entry name" value="Molybdopterin biosynthesis moea protein, domain 2"/>
    <property type="match status" value="1"/>
</dbReference>
<accession>A0A1I6L2Q7</accession>
<comment type="function">
    <text evidence="1 6">Catalyzes the insertion of molybdate into adenylated molybdopterin with the concomitant release of AMP.</text>
</comment>
<dbReference type="SUPFAM" id="SSF63882">
    <property type="entry name" value="MoeA N-terminal region -like"/>
    <property type="match status" value="1"/>
</dbReference>
<dbReference type="Proteomes" id="UP000198926">
    <property type="component" value="Unassembled WGS sequence"/>
</dbReference>
<keyword evidence="4 6" id="KW-0501">Molybdenum cofactor biosynthesis</keyword>
<evidence type="ECO:0000256" key="6">
    <source>
        <dbReference type="RuleBase" id="RU365090"/>
    </source>
</evidence>
<evidence type="ECO:0000256" key="4">
    <source>
        <dbReference type="ARBA" id="ARBA00023150"/>
    </source>
</evidence>
<dbReference type="SUPFAM" id="SSF53218">
    <property type="entry name" value="Molybdenum cofactor biosynthesis proteins"/>
    <property type="match status" value="1"/>
</dbReference>
<keyword evidence="9" id="KW-1185">Reference proteome</keyword>
<dbReference type="PROSITE" id="PS01079">
    <property type="entry name" value="MOCF_BIOSYNTHESIS_2"/>
    <property type="match status" value="1"/>
</dbReference>
<comment type="similarity">
    <text evidence="3 6">Belongs to the MoeA family.</text>
</comment>
<dbReference type="Pfam" id="PF03454">
    <property type="entry name" value="MoeA_C"/>
    <property type="match status" value="1"/>
</dbReference>
<dbReference type="InterPro" id="IPR001453">
    <property type="entry name" value="MoaB/Mog_dom"/>
</dbReference>
<reference evidence="8 9" key="1">
    <citation type="submission" date="2016-10" db="EMBL/GenBank/DDBJ databases">
        <authorList>
            <person name="de Groot N.N."/>
        </authorList>
    </citation>
    <scope>NUCLEOTIDE SEQUENCE [LARGE SCALE GENOMIC DNA]</scope>
    <source>
        <strain evidence="8 9">DSM 29433</strain>
    </source>
</reference>
<gene>
    <name evidence="8" type="ORF">SAMN05444714_0101</name>
</gene>
<dbReference type="OrthoDB" id="9804758at2"/>
<keyword evidence="6" id="KW-0500">Molybdenum</keyword>
<evidence type="ECO:0000256" key="2">
    <source>
        <dbReference type="ARBA" id="ARBA00005046"/>
    </source>
</evidence>
<evidence type="ECO:0000313" key="8">
    <source>
        <dbReference type="EMBL" id="SFR97568.1"/>
    </source>
</evidence>
<organism evidence="8 9">
    <name type="scientific">Yoonia litorea</name>
    <dbReference type="NCBI Taxonomy" id="1123755"/>
    <lineage>
        <taxon>Bacteria</taxon>
        <taxon>Pseudomonadati</taxon>
        <taxon>Pseudomonadota</taxon>
        <taxon>Alphaproteobacteria</taxon>
        <taxon>Rhodobacterales</taxon>
        <taxon>Paracoccaceae</taxon>
        <taxon>Yoonia</taxon>
    </lineage>
</organism>
<dbReference type="GO" id="GO:0046872">
    <property type="term" value="F:metal ion binding"/>
    <property type="evidence" value="ECO:0007669"/>
    <property type="project" value="UniProtKB-UniRule"/>
</dbReference>
<comment type="pathway">
    <text evidence="2 6">Cofactor biosynthesis; molybdopterin biosynthesis.</text>
</comment>
<keyword evidence="6 8" id="KW-0808">Transferase</keyword>
<keyword evidence="6" id="KW-0479">Metal-binding</keyword>
<dbReference type="InterPro" id="IPR036135">
    <property type="entry name" value="MoeA_linker/N_sf"/>
</dbReference>
<dbReference type="AlphaFoldDB" id="A0A1I6L2Q7"/>
<dbReference type="Pfam" id="PF00994">
    <property type="entry name" value="MoCF_biosynth"/>
    <property type="match status" value="1"/>
</dbReference>
<evidence type="ECO:0000256" key="3">
    <source>
        <dbReference type="ARBA" id="ARBA00010763"/>
    </source>
</evidence>
<evidence type="ECO:0000313" key="9">
    <source>
        <dbReference type="Proteomes" id="UP000198926"/>
    </source>
</evidence>
<dbReference type="CDD" id="cd00887">
    <property type="entry name" value="MoeA"/>
    <property type="match status" value="1"/>
</dbReference>
<dbReference type="NCBIfam" id="TIGR00177">
    <property type="entry name" value="molyb_syn"/>
    <property type="match status" value="1"/>
</dbReference>
<dbReference type="GO" id="GO:0005829">
    <property type="term" value="C:cytosol"/>
    <property type="evidence" value="ECO:0007669"/>
    <property type="project" value="TreeGrafter"/>
</dbReference>
<feature type="domain" description="MoaB/Mog" evidence="7">
    <location>
        <begin position="474"/>
        <end position="611"/>
    </location>
</feature>
<dbReference type="PANTHER" id="PTHR10192">
    <property type="entry name" value="MOLYBDOPTERIN BIOSYNTHESIS PROTEIN"/>
    <property type="match status" value="1"/>
</dbReference>
<dbReference type="InterPro" id="IPR005111">
    <property type="entry name" value="MoeA_C_domain_IV"/>
</dbReference>
<name>A0A1I6L2Q7_9RHOB</name>
<dbReference type="Gene3D" id="2.40.340.10">
    <property type="entry name" value="MoeA, C-terminal, domain IV"/>
    <property type="match status" value="1"/>
</dbReference>
<dbReference type="NCBIfam" id="NF045515">
    <property type="entry name" value="Glp_gephyrin"/>
    <property type="match status" value="1"/>
</dbReference>
<dbReference type="UniPathway" id="UPA00344"/>
<dbReference type="Gene3D" id="3.40.980.10">
    <property type="entry name" value="MoaB/Mog-like domain"/>
    <property type="match status" value="1"/>
</dbReference>
<dbReference type="InterPro" id="IPR038987">
    <property type="entry name" value="MoeA-like"/>
</dbReference>
<dbReference type="Pfam" id="PF03453">
    <property type="entry name" value="MoeA_N"/>
    <property type="match status" value="1"/>
</dbReference>
<dbReference type="InterPro" id="IPR008284">
    <property type="entry name" value="MoCF_biosynth_CS"/>
</dbReference>
<protein>
    <recommendedName>
        <fullName evidence="6">Molybdopterin molybdenumtransferase</fullName>
        <ecNumber evidence="6">2.10.1.1</ecNumber>
    </recommendedName>
</protein>
<comment type="catalytic activity">
    <reaction evidence="5">
        <text>adenylyl-molybdopterin + molybdate = Mo-molybdopterin + AMP + H(+)</text>
        <dbReference type="Rhea" id="RHEA:35047"/>
        <dbReference type="ChEBI" id="CHEBI:15378"/>
        <dbReference type="ChEBI" id="CHEBI:36264"/>
        <dbReference type="ChEBI" id="CHEBI:62727"/>
        <dbReference type="ChEBI" id="CHEBI:71302"/>
        <dbReference type="ChEBI" id="CHEBI:456215"/>
        <dbReference type="EC" id="2.10.1.1"/>
    </reaction>
</comment>
<dbReference type="Gene3D" id="2.170.190.11">
    <property type="entry name" value="Molybdopterin biosynthesis moea protein, domain 3"/>
    <property type="match status" value="1"/>
</dbReference>
<dbReference type="GO" id="GO:0061599">
    <property type="term" value="F:molybdopterin molybdotransferase activity"/>
    <property type="evidence" value="ECO:0007669"/>
    <property type="project" value="UniProtKB-UniRule"/>
</dbReference>
<dbReference type="PANTHER" id="PTHR10192:SF5">
    <property type="entry name" value="GEPHYRIN"/>
    <property type="match status" value="1"/>
</dbReference>
<evidence type="ECO:0000256" key="5">
    <source>
        <dbReference type="ARBA" id="ARBA00047317"/>
    </source>
</evidence>
<dbReference type="InterPro" id="IPR036425">
    <property type="entry name" value="MoaB/Mog-like_dom_sf"/>
</dbReference>
<dbReference type="SUPFAM" id="SSF63867">
    <property type="entry name" value="MoeA C-terminal domain-like"/>
    <property type="match status" value="1"/>
</dbReference>
<dbReference type="STRING" id="1123755.SAMN05444714_0101"/>
<evidence type="ECO:0000259" key="7">
    <source>
        <dbReference type="SMART" id="SM00852"/>
    </source>
</evidence>
<dbReference type="SMART" id="SM00852">
    <property type="entry name" value="MoCF_biosynth"/>
    <property type="match status" value="1"/>
</dbReference>
<proteinExistence type="inferred from homology"/>
<comment type="cofactor">
    <cofactor evidence="6">
        <name>Mg(2+)</name>
        <dbReference type="ChEBI" id="CHEBI:18420"/>
    </cofactor>
</comment>
<keyword evidence="6" id="KW-0460">Magnesium</keyword>